<dbReference type="EnsemblMetazoa" id="Aqu2.1.37552_001">
    <property type="protein sequence ID" value="Aqu2.1.37552_001"/>
    <property type="gene ID" value="Aqu2.1.37552"/>
</dbReference>
<evidence type="ECO:0000313" key="1">
    <source>
        <dbReference type="EnsemblMetazoa" id="Aqu2.1.37552_001"/>
    </source>
</evidence>
<reference evidence="1" key="1">
    <citation type="submission" date="2017-05" db="UniProtKB">
        <authorList>
            <consortium name="EnsemblMetazoa"/>
        </authorList>
    </citation>
    <scope>IDENTIFICATION</scope>
</reference>
<protein>
    <submittedName>
        <fullName evidence="1">Uncharacterized protein</fullName>
    </submittedName>
</protein>
<name>A0A1X7VDF8_AMPQE</name>
<sequence>MSMTVTVTMSMTMSMIMLMQYHTHTVDWTKKENKVIQQITIKKQWRILLLSM</sequence>
<organism evidence="1">
    <name type="scientific">Amphimedon queenslandica</name>
    <name type="common">Sponge</name>
    <dbReference type="NCBI Taxonomy" id="400682"/>
    <lineage>
        <taxon>Eukaryota</taxon>
        <taxon>Metazoa</taxon>
        <taxon>Porifera</taxon>
        <taxon>Demospongiae</taxon>
        <taxon>Heteroscleromorpha</taxon>
        <taxon>Haplosclerida</taxon>
        <taxon>Niphatidae</taxon>
        <taxon>Amphimedon</taxon>
    </lineage>
</organism>
<proteinExistence type="predicted"/>
<dbReference type="AlphaFoldDB" id="A0A1X7VDF8"/>
<accession>A0A1X7VDF8</accession>
<dbReference type="InParanoid" id="A0A1X7VDF8"/>